<evidence type="ECO:0000259" key="1">
    <source>
        <dbReference type="Pfam" id="PF00646"/>
    </source>
</evidence>
<dbReference type="PANTHER" id="PTHR32133:SF362">
    <property type="entry name" value="F-BOX DOMAIN-CONTAINING PROTEIN"/>
    <property type="match status" value="1"/>
</dbReference>
<proteinExistence type="predicted"/>
<dbReference type="InterPro" id="IPR036047">
    <property type="entry name" value="F-box-like_dom_sf"/>
</dbReference>
<dbReference type="EMBL" id="BQKI01000017">
    <property type="protein sequence ID" value="GJN10454.1"/>
    <property type="molecule type" value="Genomic_DNA"/>
</dbReference>
<sequence>MAAPPSLRRVVSALLDELVEEILLRIPPDDPASLLSAALVCKSWCRLVTNPIFNRRFHEHHHHTPPLLGFLCKFGHTAGPFCYRTEGAARFFPAATTTFRRLPRIVVAPRWHAVDALRGRILFFDWATRKRESTDLDLFVCNPMVTGAEVRRLPTLVPHLAHRWSAGLLCAAPAGCSDGDDHAHADDDCPFRVVVVSANPATGISSAYVYSSEQHSWTAEISIEHNYGFTVPMLPSARIGNDALYFFSDGPKFCCLEYRMSTQQLSLISLPSEWELPS</sequence>
<protein>
    <recommendedName>
        <fullName evidence="1">F-box domain-containing protein</fullName>
    </recommendedName>
</protein>
<dbReference type="AlphaFoldDB" id="A0AAV5DHE7"/>
<keyword evidence="3" id="KW-1185">Reference proteome</keyword>
<organism evidence="2 3">
    <name type="scientific">Eleusine coracana subsp. coracana</name>
    <dbReference type="NCBI Taxonomy" id="191504"/>
    <lineage>
        <taxon>Eukaryota</taxon>
        <taxon>Viridiplantae</taxon>
        <taxon>Streptophyta</taxon>
        <taxon>Embryophyta</taxon>
        <taxon>Tracheophyta</taxon>
        <taxon>Spermatophyta</taxon>
        <taxon>Magnoliopsida</taxon>
        <taxon>Liliopsida</taxon>
        <taxon>Poales</taxon>
        <taxon>Poaceae</taxon>
        <taxon>PACMAD clade</taxon>
        <taxon>Chloridoideae</taxon>
        <taxon>Cynodonteae</taxon>
        <taxon>Eleusininae</taxon>
        <taxon>Eleusine</taxon>
    </lineage>
</organism>
<comment type="caution">
    <text evidence="2">The sequence shown here is derived from an EMBL/GenBank/DDBJ whole genome shotgun (WGS) entry which is preliminary data.</text>
</comment>
<reference evidence="2" key="2">
    <citation type="submission" date="2021-12" db="EMBL/GenBank/DDBJ databases">
        <title>Resequencing data analysis of finger millet.</title>
        <authorList>
            <person name="Hatakeyama M."/>
            <person name="Aluri S."/>
            <person name="Balachadran M.T."/>
            <person name="Sivarajan S.R."/>
            <person name="Poveda L."/>
            <person name="Shimizu-Inatsugi R."/>
            <person name="Schlapbach R."/>
            <person name="Sreeman S.M."/>
            <person name="Shimizu K.K."/>
        </authorList>
    </citation>
    <scope>NUCLEOTIDE SEQUENCE</scope>
</reference>
<gene>
    <name evidence="2" type="primary">ga28548</name>
    <name evidence="2" type="ORF">PR202_ga28548</name>
</gene>
<dbReference type="InterPro" id="IPR001810">
    <property type="entry name" value="F-box_dom"/>
</dbReference>
<dbReference type="Pfam" id="PF00646">
    <property type="entry name" value="F-box"/>
    <property type="match status" value="1"/>
</dbReference>
<reference evidence="2" key="1">
    <citation type="journal article" date="2018" name="DNA Res.">
        <title>Multiple hybrid de novo genome assembly of finger millet, an orphan allotetraploid crop.</title>
        <authorList>
            <person name="Hatakeyama M."/>
            <person name="Aluri S."/>
            <person name="Balachadran M.T."/>
            <person name="Sivarajan S.R."/>
            <person name="Patrignani A."/>
            <person name="Gruter S."/>
            <person name="Poveda L."/>
            <person name="Shimizu-Inatsugi R."/>
            <person name="Baeten J."/>
            <person name="Francoijs K.J."/>
            <person name="Nataraja K.N."/>
            <person name="Reddy Y.A.N."/>
            <person name="Phadnis S."/>
            <person name="Ravikumar R.L."/>
            <person name="Schlapbach R."/>
            <person name="Sreeman S.M."/>
            <person name="Shimizu K.K."/>
        </authorList>
    </citation>
    <scope>NUCLEOTIDE SEQUENCE</scope>
</reference>
<name>A0AAV5DHE7_ELECO</name>
<dbReference type="Proteomes" id="UP001054889">
    <property type="component" value="Unassembled WGS sequence"/>
</dbReference>
<feature type="domain" description="F-box" evidence="1">
    <location>
        <begin position="16"/>
        <end position="55"/>
    </location>
</feature>
<evidence type="ECO:0000313" key="2">
    <source>
        <dbReference type="EMBL" id="GJN10454.1"/>
    </source>
</evidence>
<accession>A0AAV5DHE7</accession>
<dbReference type="SUPFAM" id="SSF81383">
    <property type="entry name" value="F-box domain"/>
    <property type="match status" value="1"/>
</dbReference>
<evidence type="ECO:0000313" key="3">
    <source>
        <dbReference type="Proteomes" id="UP001054889"/>
    </source>
</evidence>
<dbReference type="PANTHER" id="PTHR32133">
    <property type="entry name" value="OS07G0120400 PROTEIN"/>
    <property type="match status" value="1"/>
</dbReference>
<dbReference type="Gene3D" id="1.20.1280.50">
    <property type="match status" value="1"/>
</dbReference>